<name>A0A7R9EYG1_9NEOP</name>
<organism evidence="2">
    <name type="scientific">Timema bartmani</name>
    <dbReference type="NCBI Taxonomy" id="61472"/>
    <lineage>
        <taxon>Eukaryota</taxon>
        <taxon>Metazoa</taxon>
        <taxon>Ecdysozoa</taxon>
        <taxon>Arthropoda</taxon>
        <taxon>Hexapoda</taxon>
        <taxon>Insecta</taxon>
        <taxon>Pterygota</taxon>
        <taxon>Neoptera</taxon>
        <taxon>Polyneoptera</taxon>
        <taxon>Phasmatodea</taxon>
        <taxon>Timematodea</taxon>
        <taxon>Timematoidea</taxon>
        <taxon>Timematidae</taxon>
        <taxon>Timema</taxon>
    </lineage>
</organism>
<gene>
    <name evidence="2" type="ORF">TBIB3V08_LOCUS6109</name>
</gene>
<sequence>MKFCSAMLLLSLAALRLVCGLSSFSGLEVNKTCLVAGAIYVFRDSSLLVGVEGYFAGYNVAYCLGSDDRVVRVHPTMEERVAAILTRLHLAEVEASWDSHTLLDIHNHVADDCLCVPWYEELDVTEQWLEDLKTFGRNLHDLLDKEDEDELFYTINQHLELSDLIMSYVYVMQVIKIGVEWNIFAFVEDIKNNVQLPNDIMEEIHLYVAQVIASLRDRCSEERKVVPDVLSNSFHSSLRFLLASIALSSPIEPAESHYNVNLVTLHRSHLHQTT</sequence>
<evidence type="ECO:0000313" key="2">
    <source>
        <dbReference type="EMBL" id="CAD7443710.1"/>
    </source>
</evidence>
<feature type="chain" id="PRO_5030700357" evidence="1">
    <location>
        <begin position="21"/>
        <end position="274"/>
    </location>
</feature>
<dbReference type="EMBL" id="OD566293">
    <property type="protein sequence ID" value="CAD7443710.1"/>
    <property type="molecule type" value="Genomic_DNA"/>
</dbReference>
<dbReference type="InterPro" id="IPR038602">
    <property type="entry name" value="Mite_allergen_7_sf"/>
</dbReference>
<keyword evidence="1" id="KW-0732">Signal</keyword>
<dbReference type="Gene3D" id="3.15.10.50">
    <property type="match status" value="1"/>
</dbReference>
<accession>A0A7R9EYG1</accession>
<evidence type="ECO:0000256" key="1">
    <source>
        <dbReference type="SAM" id="SignalP"/>
    </source>
</evidence>
<reference evidence="2" key="1">
    <citation type="submission" date="2020-11" db="EMBL/GenBank/DDBJ databases">
        <authorList>
            <person name="Tran Van P."/>
        </authorList>
    </citation>
    <scope>NUCLEOTIDE SEQUENCE</scope>
</reference>
<feature type="signal peptide" evidence="1">
    <location>
        <begin position="1"/>
        <end position="20"/>
    </location>
</feature>
<proteinExistence type="predicted"/>
<dbReference type="AlphaFoldDB" id="A0A7R9EYG1"/>
<protein>
    <submittedName>
        <fullName evidence="2">Uncharacterized protein</fullName>
    </submittedName>
</protein>